<dbReference type="AlphaFoldDB" id="A0A1J7BB56"/>
<evidence type="ECO:0000256" key="1">
    <source>
        <dbReference type="ARBA" id="ARBA00004429"/>
    </source>
</evidence>
<dbReference type="PANTHER" id="PTHR30413:SF8">
    <property type="entry name" value="TRANSPORT PERMEASE PROTEIN"/>
    <property type="match status" value="1"/>
</dbReference>
<feature type="transmembrane region" description="Helical" evidence="9">
    <location>
        <begin position="107"/>
        <end position="126"/>
    </location>
</feature>
<evidence type="ECO:0000256" key="6">
    <source>
        <dbReference type="ARBA" id="ARBA00022692"/>
    </source>
</evidence>
<evidence type="ECO:0000256" key="10">
    <source>
        <dbReference type="SAM" id="MobiDB-lite"/>
    </source>
</evidence>
<dbReference type="GO" id="GO:0140359">
    <property type="term" value="F:ABC-type transporter activity"/>
    <property type="evidence" value="ECO:0007669"/>
    <property type="project" value="InterPro"/>
</dbReference>
<evidence type="ECO:0000259" key="11">
    <source>
        <dbReference type="PROSITE" id="PS51012"/>
    </source>
</evidence>
<proteinExistence type="inferred from homology"/>
<comment type="caution">
    <text evidence="12">The sequence shown here is derived from an EMBL/GenBank/DDBJ whole genome shotgun (WGS) entry which is preliminary data.</text>
</comment>
<protein>
    <recommendedName>
        <fullName evidence="9">Transport permease protein</fullName>
    </recommendedName>
</protein>
<dbReference type="PANTHER" id="PTHR30413">
    <property type="entry name" value="INNER MEMBRANE TRANSPORT PERMEASE"/>
    <property type="match status" value="1"/>
</dbReference>
<accession>A0A1J7BB56</accession>
<comment type="similarity">
    <text evidence="2 9">Belongs to the ABC-2 integral membrane protein family.</text>
</comment>
<feature type="transmembrane region" description="Helical" evidence="9">
    <location>
        <begin position="158"/>
        <end position="175"/>
    </location>
</feature>
<dbReference type="OrthoDB" id="4186295at2"/>
<evidence type="ECO:0000313" key="13">
    <source>
        <dbReference type="Proteomes" id="UP000243342"/>
    </source>
</evidence>
<dbReference type="InterPro" id="IPR013525">
    <property type="entry name" value="ABC2_TM"/>
</dbReference>
<feature type="transmembrane region" description="Helical" evidence="9">
    <location>
        <begin position="277"/>
        <end position="298"/>
    </location>
</feature>
<evidence type="ECO:0000256" key="2">
    <source>
        <dbReference type="ARBA" id="ARBA00007783"/>
    </source>
</evidence>
<keyword evidence="8 9" id="KW-0472">Membrane</keyword>
<evidence type="ECO:0000256" key="9">
    <source>
        <dbReference type="RuleBase" id="RU361157"/>
    </source>
</evidence>
<dbReference type="STRING" id="1428644.BIV57_19575"/>
<feature type="transmembrane region" description="Helical" evidence="9">
    <location>
        <begin position="182"/>
        <end position="204"/>
    </location>
</feature>
<evidence type="ECO:0000256" key="7">
    <source>
        <dbReference type="ARBA" id="ARBA00022989"/>
    </source>
</evidence>
<gene>
    <name evidence="12" type="ORF">BIV57_19575</name>
</gene>
<sequence>MSTVTDMPPLPGAPEGAPEDRGLTPKQLADKYALAVSGRRPGLVTYVKQLWRRRQFIVSFATAKLTAQYTTAKMGQLWQVLTPLLNILVYYFVFGVLLGTKRNIPDFIQYLSIGVFIFTFTQQAVLQGTRSISSNLGLIRALHFPRACMPISTTVQQLQQLLFSLVVMIAIVLVVQPPTLTWLLLIPALVLQFVFNTGLSLIVARLGAKVTDMAQLVPFILRTWMYTSGVMWSLTVVSHGKPEWVKILLAVNPAAVYIDLARYSLLDSFHANQLPHHVWLLAVAWAVVVGIGGFIYFWRAEEEYGRG</sequence>
<dbReference type="Proteomes" id="UP000243342">
    <property type="component" value="Unassembled WGS sequence"/>
</dbReference>
<evidence type="ECO:0000256" key="4">
    <source>
        <dbReference type="ARBA" id="ARBA00022475"/>
    </source>
</evidence>
<keyword evidence="4 9" id="KW-1003">Cell membrane</keyword>
<evidence type="ECO:0000256" key="3">
    <source>
        <dbReference type="ARBA" id="ARBA00022448"/>
    </source>
</evidence>
<dbReference type="GO" id="GO:0005886">
    <property type="term" value="C:plasma membrane"/>
    <property type="evidence" value="ECO:0007669"/>
    <property type="project" value="UniProtKB-SubCell"/>
</dbReference>
<reference evidence="12 13" key="1">
    <citation type="submission" date="2016-10" db="EMBL/GenBank/DDBJ databases">
        <title>Genome sequence of Streptomyces gilvigriseus MUSC 26.</title>
        <authorList>
            <person name="Lee L.-H."/>
            <person name="Ser H.-L."/>
        </authorList>
    </citation>
    <scope>NUCLEOTIDE SEQUENCE [LARGE SCALE GENOMIC DNA]</scope>
    <source>
        <strain evidence="12 13">MUSC 26</strain>
    </source>
</reference>
<feature type="region of interest" description="Disordered" evidence="10">
    <location>
        <begin position="1"/>
        <end position="22"/>
    </location>
</feature>
<keyword evidence="7 9" id="KW-1133">Transmembrane helix</keyword>
<feature type="transmembrane region" description="Helical" evidence="9">
    <location>
        <begin position="244"/>
        <end position="265"/>
    </location>
</feature>
<organism evidence="12 13">
    <name type="scientific">Mangrovactinospora gilvigrisea</name>
    <dbReference type="NCBI Taxonomy" id="1428644"/>
    <lineage>
        <taxon>Bacteria</taxon>
        <taxon>Bacillati</taxon>
        <taxon>Actinomycetota</taxon>
        <taxon>Actinomycetes</taxon>
        <taxon>Kitasatosporales</taxon>
        <taxon>Streptomycetaceae</taxon>
        <taxon>Mangrovactinospora</taxon>
    </lineage>
</organism>
<dbReference type="Pfam" id="PF01061">
    <property type="entry name" value="ABC2_membrane"/>
    <property type="match status" value="1"/>
</dbReference>
<keyword evidence="13" id="KW-1185">Reference proteome</keyword>
<evidence type="ECO:0000256" key="8">
    <source>
        <dbReference type="ARBA" id="ARBA00023136"/>
    </source>
</evidence>
<evidence type="ECO:0000313" key="12">
    <source>
        <dbReference type="EMBL" id="OIV35837.1"/>
    </source>
</evidence>
<dbReference type="GO" id="GO:0015920">
    <property type="term" value="P:lipopolysaccharide transport"/>
    <property type="evidence" value="ECO:0007669"/>
    <property type="project" value="TreeGrafter"/>
</dbReference>
<evidence type="ECO:0000256" key="5">
    <source>
        <dbReference type="ARBA" id="ARBA00022519"/>
    </source>
</evidence>
<dbReference type="EMBL" id="MLCF01000128">
    <property type="protein sequence ID" value="OIV35837.1"/>
    <property type="molecule type" value="Genomic_DNA"/>
</dbReference>
<name>A0A1J7BB56_9ACTN</name>
<feature type="transmembrane region" description="Helical" evidence="9">
    <location>
        <begin position="216"/>
        <end position="237"/>
    </location>
</feature>
<dbReference type="PROSITE" id="PS51012">
    <property type="entry name" value="ABC_TM2"/>
    <property type="match status" value="1"/>
</dbReference>
<comment type="subcellular location">
    <subcellularLocation>
        <location evidence="1">Cell inner membrane</location>
        <topology evidence="1">Multi-pass membrane protein</topology>
    </subcellularLocation>
    <subcellularLocation>
        <location evidence="9">Cell membrane</location>
        <topology evidence="9">Multi-pass membrane protein</topology>
    </subcellularLocation>
</comment>
<keyword evidence="6 9" id="KW-0812">Transmembrane</keyword>
<keyword evidence="3 9" id="KW-0813">Transport</keyword>
<feature type="domain" description="ABC transmembrane type-2" evidence="11">
    <location>
        <begin position="74"/>
        <end position="300"/>
    </location>
</feature>
<feature type="transmembrane region" description="Helical" evidence="9">
    <location>
        <begin position="80"/>
        <end position="100"/>
    </location>
</feature>
<dbReference type="InterPro" id="IPR047817">
    <property type="entry name" value="ABC2_TM_bact-type"/>
</dbReference>
<keyword evidence="5" id="KW-0997">Cell inner membrane</keyword>